<evidence type="ECO:0000256" key="12">
    <source>
        <dbReference type="ARBA" id="ARBA00032249"/>
    </source>
</evidence>
<evidence type="ECO:0000256" key="11">
    <source>
        <dbReference type="ARBA" id="ARBA00023302"/>
    </source>
</evidence>
<evidence type="ECO:0000256" key="6">
    <source>
        <dbReference type="ARBA" id="ARBA00022553"/>
    </source>
</evidence>
<comment type="subcellular location">
    <subcellularLocation>
        <location evidence="1">Secreted</location>
        <location evidence="1">Extracellular space</location>
        <location evidence="1">Extracellular matrix</location>
        <location evidence="1">Basement membrane</location>
    </subcellularLocation>
</comment>
<evidence type="ECO:0000256" key="9">
    <source>
        <dbReference type="ARBA" id="ARBA00022869"/>
    </source>
</evidence>
<evidence type="ECO:0000256" key="10">
    <source>
        <dbReference type="ARBA" id="ARBA00023216"/>
    </source>
</evidence>
<dbReference type="PROSITE" id="PS51897">
    <property type="entry name" value="ANNEXIN_2"/>
    <property type="match status" value="1"/>
</dbReference>
<evidence type="ECO:0000256" key="13">
    <source>
        <dbReference type="ARBA" id="ARBA00093399"/>
    </source>
</evidence>
<comment type="caution">
    <text evidence="14">The sequence shown here is derived from an EMBL/GenBank/DDBJ whole genome shotgun (WGS) entry which is preliminary data.</text>
</comment>
<dbReference type="GO" id="GO:0008092">
    <property type="term" value="F:cytoskeletal protein binding"/>
    <property type="evidence" value="ECO:0007669"/>
    <property type="project" value="InterPro"/>
</dbReference>
<comment type="similarity">
    <text evidence="2">Belongs to the annexin family.</text>
</comment>
<evidence type="ECO:0000256" key="4">
    <source>
        <dbReference type="ARBA" id="ARBA00022525"/>
    </source>
</evidence>
<keyword evidence="11" id="KW-0111">Calcium/phospholipid-binding</keyword>
<evidence type="ECO:0000256" key="1">
    <source>
        <dbReference type="ARBA" id="ARBA00004302"/>
    </source>
</evidence>
<sequence length="153" mass="17131">MSTVHRILCKCSLEGDHYPPPNVDRPVKAYTSWDAERDTMNIEMAIKTKGVDEVTIVNILTNCSNEQRQNITFAYQRRTKKELASALKSDLSSHLEKLIWGLLKTPTQYEDSKLKASSMKGLVTDEDSLIEITCSGTNQGLQEINSLQGNVQA</sequence>
<proteinExistence type="inferred from homology"/>
<accession>A0A6A1QB96</accession>
<dbReference type="InterPro" id="IPR037104">
    <property type="entry name" value="Annexin_sf"/>
</dbReference>
<dbReference type="OrthoDB" id="9770212at2759"/>
<evidence type="ECO:0000256" key="5">
    <source>
        <dbReference type="ARBA" id="ARBA00022530"/>
    </source>
</evidence>
<dbReference type="GO" id="GO:0012506">
    <property type="term" value="C:vesicle membrane"/>
    <property type="evidence" value="ECO:0007669"/>
    <property type="project" value="TreeGrafter"/>
</dbReference>
<organism evidence="14 15">
    <name type="scientific">Balaenoptera physalus</name>
    <name type="common">Fin whale</name>
    <name type="synonym">Balaena physalus</name>
    <dbReference type="NCBI Taxonomy" id="9770"/>
    <lineage>
        <taxon>Eukaryota</taxon>
        <taxon>Metazoa</taxon>
        <taxon>Chordata</taxon>
        <taxon>Craniata</taxon>
        <taxon>Vertebrata</taxon>
        <taxon>Euteleostomi</taxon>
        <taxon>Mammalia</taxon>
        <taxon>Eutheria</taxon>
        <taxon>Laurasiatheria</taxon>
        <taxon>Artiodactyla</taxon>
        <taxon>Whippomorpha</taxon>
        <taxon>Cetacea</taxon>
        <taxon>Mysticeti</taxon>
        <taxon>Balaenopteridae</taxon>
        <taxon>Balaenoptera</taxon>
    </lineage>
</organism>
<dbReference type="PANTHER" id="PTHR10502:SF18">
    <property type="entry name" value="ANNEXIN A2-RELATED"/>
    <property type="match status" value="1"/>
</dbReference>
<keyword evidence="10" id="KW-0041">Annexin</keyword>
<evidence type="ECO:0000256" key="3">
    <source>
        <dbReference type="ARBA" id="ARBA00013400"/>
    </source>
</evidence>
<dbReference type="PRINTS" id="PR00198">
    <property type="entry name" value="ANNEXINII"/>
</dbReference>
<dbReference type="GO" id="GO:0005634">
    <property type="term" value="C:nucleus"/>
    <property type="evidence" value="ECO:0007669"/>
    <property type="project" value="TreeGrafter"/>
</dbReference>
<evidence type="ECO:0000256" key="7">
    <source>
        <dbReference type="ARBA" id="ARBA00022737"/>
    </source>
</evidence>
<dbReference type="SUPFAM" id="SSF47874">
    <property type="entry name" value="Annexin"/>
    <property type="match status" value="1"/>
</dbReference>
<evidence type="ECO:0000256" key="8">
    <source>
        <dbReference type="ARBA" id="ARBA00022837"/>
    </source>
</evidence>
<dbReference type="GO" id="GO:0005509">
    <property type="term" value="F:calcium ion binding"/>
    <property type="evidence" value="ECO:0007669"/>
    <property type="project" value="InterPro"/>
</dbReference>
<name>A0A6A1QB96_BALPH</name>
<comment type="function">
    <text evidence="13">Calcium-regulated membrane-binding protein whose affinity for calcium is greatly enhanced by anionic phospholipids. It binds two calcium ions with high affinity. May be involved in heat-stress response. Inhibits PCSK9-enhanced LDLR degradation, probably reduces PCSK9 protein levels via a translational mechanism but also competes with LDLR for binding with PCSK9. Binds to endosomes damaged by phagocytosis of particulate wear debris and participates in endosomal membrane stabilization, thereby limiting NLRP3 inflammasome activation. Required for endothelial cell surface plasmin generation and may support fibrinolytic surveillance and neoangiogenesis.</text>
</comment>
<dbReference type="GO" id="GO:0001786">
    <property type="term" value="F:phosphatidylserine binding"/>
    <property type="evidence" value="ECO:0007669"/>
    <property type="project" value="TreeGrafter"/>
</dbReference>
<evidence type="ECO:0000313" key="14">
    <source>
        <dbReference type="EMBL" id="KAB0404534.1"/>
    </source>
</evidence>
<dbReference type="EMBL" id="SGJD01000577">
    <property type="protein sequence ID" value="KAB0404534.1"/>
    <property type="molecule type" value="Genomic_DNA"/>
</dbReference>
<reference evidence="14 15" key="1">
    <citation type="journal article" date="2019" name="PLoS ONE">
        <title>Genomic analyses reveal an absence of contemporary introgressive admixture between fin whales and blue whales, despite known hybrids.</title>
        <authorList>
            <person name="Westbury M.V."/>
            <person name="Petersen B."/>
            <person name="Lorenzen E.D."/>
        </authorList>
    </citation>
    <scope>NUCLEOTIDE SEQUENCE [LARGE SCALE GENOMIC DNA]</scope>
    <source>
        <strain evidence="14">FinWhale-01</strain>
    </source>
</reference>
<keyword evidence="5" id="KW-0272">Extracellular matrix</keyword>
<dbReference type="Gene3D" id="1.10.220.10">
    <property type="entry name" value="Annexin"/>
    <property type="match status" value="2"/>
</dbReference>
<keyword evidence="6" id="KW-0597">Phosphoprotein</keyword>
<dbReference type="Proteomes" id="UP000437017">
    <property type="component" value="Unassembled WGS sequence"/>
</dbReference>
<dbReference type="GO" id="GO:0005886">
    <property type="term" value="C:plasma membrane"/>
    <property type="evidence" value="ECO:0007669"/>
    <property type="project" value="TreeGrafter"/>
</dbReference>
<keyword evidence="8" id="KW-0106">Calcium</keyword>
<dbReference type="InterPro" id="IPR002389">
    <property type="entry name" value="ANX2"/>
</dbReference>
<dbReference type="AlphaFoldDB" id="A0A6A1QB96"/>
<dbReference type="GO" id="GO:0005604">
    <property type="term" value="C:basement membrane"/>
    <property type="evidence" value="ECO:0007669"/>
    <property type="project" value="UniProtKB-SubCell"/>
</dbReference>
<gene>
    <name evidence="14" type="ORF">E2I00_013195</name>
</gene>
<dbReference type="InterPro" id="IPR018502">
    <property type="entry name" value="Annexin_repeat"/>
</dbReference>
<dbReference type="GO" id="GO:0005544">
    <property type="term" value="F:calcium-dependent phospholipid binding"/>
    <property type="evidence" value="ECO:0007669"/>
    <property type="project" value="UniProtKB-KW"/>
</dbReference>
<dbReference type="Pfam" id="PF00191">
    <property type="entry name" value="Annexin"/>
    <property type="match status" value="1"/>
</dbReference>
<protein>
    <recommendedName>
        <fullName evidence="3">Annexin A2</fullName>
    </recommendedName>
    <alternativeName>
        <fullName evidence="12">Annexin-2</fullName>
    </alternativeName>
</protein>
<dbReference type="FunFam" id="1.10.220.10:FF:000007">
    <property type="entry name" value="Annexin"/>
    <property type="match status" value="1"/>
</dbReference>
<keyword evidence="9" id="KW-0084">Basement membrane</keyword>
<keyword evidence="4" id="KW-0964">Secreted</keyword>
<dbReference type="PANTHER" id="PTHR10502">
    <property type="entry name" value="ANNEXIN"/>
    <property type="match status" value="1"/>
</dbReference>
<keyword evidence="15" id="KW-1185">Reference proteome</keyword>
<dbReference type="GO" id="GO:0004859">
    <property type="term" value="F:phospholipase inhibitor activity"/>
    <property type="evidence" value="ECO:0007669"/>
    <property type="project" value="InterPro"/>
</dbReference>
<dbReference type="GO" id="GO:1905602">
    <property type="term" value="P:positive regulation of receptor-mediated endocytosis involved in cholesterol transport"/>
    <property type="evidence" value="ECO:0007669"/>
    <property type="project" value="TreeGrafter"/>
</dbReference>
<evidence type="ECO:0000256" key="2">
    <source>
        <dbReference type="ARBA" id="ARBA00007831"/>
    </source>
</evidence>
<dbReference type="InterPro" id="IPR001464">
    <property type="entry name" value="Annexin"/>
</dbReference>
<dbReference type="SMART" id="SM00335">
    <property type="entry name" value="ANX"/>
    <property type="match status" value="1"/>
</dbReference>
<evidence type="ECO:0000313" key="15">
    <source>
        <dbReference type="Proteomes" id="UP000437017"/>
    </source>
</evidence>
<dbReference type="GO" id="GO:0005737">
    <property type="term" value="C:cytoplasm"/>
    <property type="evidence" value="ECO:0007669"/>
    <property type="project" value="TreeGrafter"/>
</dbReference>
<keyword evidence="7" id="KW-0677">Repeat</keyword>
<dbReference type="PRINTS" id="PR00196">
    <property type="entry name" value="ANNEXIN"/>
</dbReference>